<dbReference type="GO" id="GO:0005886">
    <property type="term" value="C:plasma membrane"/>
    <property type="evidence" value="ECO:0007669"/>
    <property type="project" value="UniProtKB-SubCell"/>
</dbReference>
<keyword evidence="2" id="KW-1003">Cell membrane</keyword>
<evidence type="ECO:0000256" key="7">
    <source>
        <dbReference type="SAM" id="Phobius"/>
    </source>
</evidence>
<feature type="transmembrane region" description="Helical" evidence="7">
    <location>
        <begin position="144"/>
        <end position="163"/>
    </location>
</feature>
<evidence type="ECO:0000256" key="2">
    <source>
        <dbReference type="ARBA" id="ARBA00022475"/>
    </source>
</evidence>
<dbReference type="OrthoDB" id="103403at2"/>
<feature type="transmembrane region" description="Helical" evidence="7">
    <location>
        <begin position="252"/>
        <end position="269"/>
    </location>
</feature>
<protein>
    <recommendedName>
        <fullName evidence="6">Putative O-antigen transporter</fullName>
    </recommendedName>
</protein>
<evidence type="ECO:0000256" key="3">
    <source>
        <dbReference type="ARBA" id="ARBA00022692"/>
    </source>
</evidence>
<feature type="transmembrane region" description="Helical" evidence="7">
    <location>
        <begin position="114"/>
        <end position="132"/>
    </location>
</feature>
<proteinExistence type="predicted"/>
<name>A0A3A5JYR0_9ENTR</name>
<keyword evidence="9" id="KW-1185">Reference proteome</keyword>
<dbReference type="Proteomes" id="UP000276295">
    <property type="component" value="Unassembled WGS sequence"/>
</dbReference>
<comment type="caution">
    <text evidence="8">The sequence shown here is derived from an EMBL/GenBank/DDBJ whole genome shotgun (WGS) entry which is preliminary data.</text>
</comment>
<feature type="transmembrane region" description="Helical" evidence="7">
    <location>
        <begin position="85"/>
        <end position="108"/>
    </location>
</feature>
<evidence type="ECO:0000256" key="6">
    <source>
        <dbReference type="ARBA" id="ARBA00049738"/>
    </source>
</evidence>
<organism evidence="8 9">
    <name type="scientific">Buttiauxella izardii</name>
    <dbReference type="NCBI Taxonomy" id="82991"/>
    <lineage>
        <taxon>Bacteria</taxon>
        <taxon>Pseudomonadati</taxon>
        <taxon>Pseudomonadota</taxon>
        <taxon>Gammaproteobacteria</taxon>
        <taxon>Enterobacterales</taxon>
        <taxon>Enterobacteriaceae</taxon>
        <taxon>Buttiauxella</taxon>
    </lineage>
</organism>
<feature type="transmembrane region" description="Helical" evidence="7">
    <location>
        <begin position="169"/>
        <end position="193"/>
    </location>
</feature>
<evidence type="ECO:0000313" key="9">
    <source>
        <dbReference type="Proteomes" id="UP000276295"/>
    </source>
</evidence>
<dbReference type="Pfam" id="PF01943">
    <property type="entry name" value="Polysacc_synt"/>
    <property type="match status" value="1"/>
</dbReference>
<keyword evidence="4 7" id="KW-1133">Transmembrane helix</keyword>
<evidence type="ECO:0000256" key="4">
    <source>
        <dbReference type="ARBA" id="ARBA00022989"/>
    </source>
</evidence>
<keyword evidence="5 7" id="KW-0472">Membrane</keyword>
<keyword evidence="3 7" id="KW-0812">Transmembrane</keyword>
<dbReference type="PANTHER" id="PTHR30250:SF11">
    <property type="entry name" value="O-ANTIGEN TRANSPORTER-RELATED"/>
    <property type="match status" value="1"/>
</dbReference>
<feature type="transmembrane region" description="Helical" evidence="7">
    <location>
        <begin position="7"/>
        <end position="29"/>
    </location>
</feature>
<dbReference type="RefSeq" id="WP_120063308.1">
    <property type="nucleotide sequence ID" value="NZ_QZWH01000005.1"/>
</dbReference>
<dbReference type="InterPro" id="IPR002797">
    <property type="entry name" value="Polysacc_synth"/>
</dbReference>
<feature type="transmembrane region" description="Helical" evidence="7">
    <location>
        <begin position="41"/>
        <end position="64"/>
    </location>
</feature>
<dbReference type="AlphaFoldDB" id="A0A3A5JYR0"/>
<accession>A0A3A5JYR0</accession>
<feature type="transmembrane region" description="Helical" evidence="7">
    <location>
        <begin position="382"/>
        <end position="405"/>
    </location>
</feature>
<dbReference type="EMBL" id="QZWH01000005">
    <property type="protein sequence ID" value="RJT27295.1"/>
    <property type="molecule type" value="Genomic_DNA"/>
</dbReference>
<comment type="subcellular location">
    <subcellularLocation>
        <location evidence="1">Cell membrane</location>
        <topology evidence="1">Multi-pass membrane protein</topology>
    </subcellularLocation>
</comment>
<dbReference type="PANTHER" id="PTHR30250">
    <property type="entry name" value="PST FAMILY PREDICTED COLANIC ACID TRANSPORTER"/>
    <property type="match status" value="1"/>
</dbReference>
<feature type="transmembrane region" description="Helical" evidence="7">
    <location>
        <begin position="357"/>
        <end position="376"/>
    </location>
</feature>
<feature type="transmembrane region" description="Helical" evidence="7">
    <location>
        <begin position="214"/>
        <end position="240"/>
    </location>
</feature>
<evidence type="ECO:0000313" key="8">
    <source>
        <dbReference type="EMBL" id="RJT27295.1"/>
    </source>
</evidence>
<evidence type="ECO:0000256" key="5">
    <source>
        <dbReference type="ARBA" id="ARBA00023136"/>
    </source>
</evidence>
<sequence>MNSTKKNIIYLAISQGVNYLLPLMIYPLLIRILGVESFGKVSLSIVIMQMLFLIVEYGFGYSATRLVAINRGDKEYISKSLAKIIVARLWLFIPVMLIVMCFLLIPSLYDIRNLLYISLIAVFFNIFNPNWLLQGLEMMKLMAINSLVSRGIAISFIYGYVFILNRNDIIEIAFILILPYVIYSISAMGWLVADKLVCVYIPTRKDVIGVLKDGAYFFFSTLATSTYTMLTPIILGIVAGNTAVGIFNSANMVKQALAGLIAPIIQAFYPKINILNQSDPRRARQQSISLLKWLVSFFVVISIPIVLYPDVFAEIIFGNKGAEIKDALRLMTLLPVLIVFNSIVGLLILVPQGKNNIYFRIICSGGIGCLLLIYPLSKYFDVIGAIWSLFAAEIIVALGMSLYLISLRNTRSEKK</sequence>
<reference evidence="8 9" key="1">
    <citation type="submission" date="2018-09" db="EMBL/GenBank/DDBJ databases">
        <title>Draft genome sequence of Buttiauxella izardii CCUG 35510T.</title>
        <authorList>
            <person name="Salva-Serra F."/>
            <person name="Marathe N."/>
            <person name="Moore E."/>
            <person name="Stadler-Svensson L."/>
            <person name="Engstrom-Jakobsson H."/>
        </authorList>
    </citation>
    <scope>NUCLEOTIDE SEQUENCE [LARGE SCALE GENOMIC DNA]</scope>
    <source>
        <strain evidence="8 9">CCUG 35510</strain>
    </source>
</reference>
<feature type="transmembrane region" description="Helical" evidence="7">
    <location>
        <begin position="290"/>
        <end position="308"/>
    </location>
</feature>
<gene>
    <name evidence="8" type="ORF">D6029_02805</name>
</gene>
<feature type="transmembrane region" description="Helical" evidence="7">
    <location>
        <begin position="328"/>
        <end position="350"/>
    </location>
</feature>
<evidence type="ECO:0000256" key="1">
    <source>
        <dbReference type="ARBA" id="ARBA00004651"/>
    </source>
</evidence>
<dbReference type="InterPro" id="IPR050833">
    <property type="entry name" value="Poly_Biosynth_Transport"/>
</dbReference>